<evidence type="ECO:0000256" key="5">
    <source>
        <dbReference type="ARBA" id="ARBA00022989"/>
    </source>
</evidence>
<name>A0A5N5QB31_9AGAM</name>
<comment type="caution">
    <text evidence="9">The sequence shown here is derived from an EMBL/GenBank/DDBJ whole genome shotgun (WGS) entry which is preliminary data.</text>
</comment>
<reference evidence="9 10" key="1">
    <citation type="journal article" date="2019" name="Fungal Biol. Biotechnol.">
        <title>Draft genome sequence of fastidious pathogen Ceratobasidium theobromae, which causes vascular-streak dieback in Theobroma cacao.</title>
        <authorList>
            <person name="Ali S.S."/>
            <person name="Asman A."/>
            <person name="Shao J."/>
            <person name="Firmansyah A.P."/>
            <person name="Susilo A.W."/>
            <person name="Rosmana A."/>
            <person name="McMahon P."/>
            <person name="Junaid M."/>
            <person name="Guest D."/>
            <person name="Kheng T.Y."/>
            <person name="Meinhardt L.W."/>
            <person name="Bailey B.A."/>
        </authorList>
    </citation>
    <scope>NUCLEOTIDE SEQUENCE [LARGE SCALE GENOMIC DNA]</scope>
    <source>
        <strain evidence="9 10">CT2</strain>
    </source>
</reference>
<keyword evidence="5 7" id="KW-1133">Transmembrane helix</keyword>
<evidence type="ECO:0000256" key="2">
    <source>
        <dbReference type="ARBA" id="ARBA00005550"/>
    </source>
</evidence>
<evidence type="ECO:0000256" key="1">
    <source>
        <dbReference type="ARBA" id="ARBA00002489"/>
    </source>
</evidence>
<evidence type="ECO:0000313" key="10">
    <source>
        <dbReference type="Proteomes" id="UP000383932"/>
    </source>
</evidence>
<comment type="function">
    <text evidence="1 7">Required for growth under high-pressure and low-temperature conditions.</text>
</comment>
<accession>A0A5N5QB31</accession>
<evidence type="ECO:0000256" key="8">
    <source>
        <dbReference type="SAM" id="MobiDB-lite"/>
    </source>
</evidence>
<keyword evidence="4 7" id="KW-0812">Transmembrane</keyword>
<dbReference type="GO" id="GO:0016020">
    <property type="term" value="C:membrane"/>
    <property type="evidence" value="ECO:0007669"/>
    <property type="project" value="UniProtKB-SubCell"/>
</dbReference>
<sequence length="264" mass="29084">MPTLYTLSFVFFVILTGLAVVASGISIVVQARLPKGIVANWNVFIVVGSYVALALISAIIWISRRRQSAKRLRAIPKAYIPIKDGDVPKDVVRLVATEYDRAACIAYVSLPKGAKHPGWGAPGTEFEGMSFRREIPATFRTIATAAQKLLPSLPAPSPFVRPAAYLLPLSRLVKMVNESAWDDVERYSELVELCRYGGPPSAEMYREARDCVTRIESVFDTIQLALNKGGQSAMSLLTSSEHWTQDAPDDESYSNSTVSDKRIM</sequence>
<evidence type="ECO:0000256" key="4">
    <source>
        <dbReference type="ARBA" id="ARBA00022692"/>
    </source>
</evidence>
<dbReference type="PANTHER" id="PTHR40021:SF1">
    <property type="entry name" value="DEFECT AT LOW TEMPERATURE PROTEIN 1"/>
    <property type="match status" value="1"/>
</dbReference>
<evidence type="ECO:0000313" key="9">
    <source>
        <dbReference type="EMBL" id="KAB5588611.1"/>
    </source>
</evidence>
<feature type="region of interest" description="Disordered" evidence="8">
    <location>
        <begin position="243"/>
        <end position="264"/>
    </location>
</feature>
<proteinExistence type="inferred from homology"/>
<evidence type="ECO:0000256" key="7">
    <source>
        <dbReference type="RuleBase" id="RU367100"/>
    </source>
</evidence>
<dbReference type="InterPro" id="IPR038869">
    <property type="entry name" value="DLT1"/>
</dbReference>
<comment type="similarity">
    <text evidence="2 7">Belongs to the DLT1 family.</text>
</comment>
<keyword evidence="10" id="KW-1185">Reference proteome</keyword>
<protein>
    <recommendedName>
        <fullName evidence="3 7">Defect at low temperature protein 1</fullName>
    </recommendedName>
</protein>
<feature type="transmembrane region" description="Helical" evidence="7">
    <location>
        <begin position="7"/>
        <end position="29"/>
    </location>
</feature>
<dbReference type="PANTHER" id="PTHR40021">
    <property type="entry name" value="DEFECT AT LOW TEMPERATURE PROTEIN 1"/>
    <property type="match status" value="1"/>
</dbReference>
<evidence type="ECO:0000256" key="6">
    <source>
        <dbReference type="ARBA" id="ARBA00023136"/>
    </source>
</evidence>
<organism evidence="9 10">
    <name type="scientific">Ceratobasidium theobromae</name>
    <dbReference type="NCBI Taxonomy" id="1582974"/>
    <lineage>
        <taxon>Eukaryota</taxon>
        <taxon>Fungi</taxon>
        <taxon>Dikarya</taxon>
        <taxon>Basidiomycota</taxon>
        <taxon>Agaricomycotina</taxon>
        <taxon>Agaricomycetes</taxon>
        <taxon>Cantharellales</taxon>
        <taxon>Ceratobasidiaceae</taxon>
        <taxon>Ceratobasidium</taxon>
    </lineage>
</organism>
<comment type="subcellular location">
    <subcellularLocation>
        <location evidence="7">Membrane</location>
        <topology evidence="7">Multi-pass membrane protein</topology>
    </subcellularLocation>
</comment>
<dbReference type="OrthoDB" id="337038at2759"/>
<dbReference type="Proteomes" id="UP000383932">
    <property type="component" value="Unassembled WGS sequence"/>
</dbReference>
<dbReference type="AlphaFoldDB" id="A0A5N5QB31"/>
<keyword evidence="6 7" id="KW-0472">Membrane</keyword>
<gene>
    <name evidence="7" type="primary">DLT1</name>
    <name evidence="9" type="ORF">CTheo_7951</name>
</gene>
<feature type="transmembrane region" description="Helical" evidence="7">
    <location>
        <begin position="41"/>
        <end position="63"/>
    </location>
</feature>
<evidence type="ECO:0000256" key="3">
    <source>
        <dbReference type="ARBA" id="ARBA00021353"/>
    </source>
</evidence>
<dbReference type="EMBL" id="SSOP01000409">
    <property type="protein sequence ID" value="KAB5588611.1"/>
    <property type="molecule type" value="Genomic_DNA"/>
</dbReference>